<keyword evidence="2" id="KW-1185">Reference proteome</keyword>
<sequence length="119" mass="13628">MQPRRHRMRKQQRRDSAREWIRSGAAITVKSYAKRYGVDRYTAYDDLTTLGVTLPASAQRWVQRPPSTPRPVARRDAGPADNSWIMLEGRPFFVAGCTSGGLPYGIYEDEMEPYDGMLF</sequence>
<proteinExistence type="predicted"/>
<dbReference type="RefSeq" id="WP_251798077.1">
    <property type="nucleotide sequence ID" value="NZ_JAMQOL010000015.1"/>
</dbReference>
<accession>A0ABT0XWT9</accession>
<dbReference type="EMBL" id="JAMQOL010000015">
    <property type="protein sequence ID" value="MCM4078234.1"/>
    <property type="molecule type" value="Genomic_DNA"/>
</dbReference>
<dbReference type="Proteomes" id="UP001523216">
    <property type="component" value="Unassembled WGS sequence"/>
</dbReference>
<evidence type="ECO:0000313" key="1">
    <source>
        <dbReference type="EMBL" id="MCM4078234.1"/>
    </source>
</evidence>
<reference evidence="1 2" key="1">
    <citation type="submission" date="2022-06" db="EMBL/GenBank/DDBJ databases">
        <title>Actinoplanes abujensis sp. nov., isolated from Nigerian arid soil.</title>
        <authorList>
            <person name="Ding P."/>
        </authorList>
    </citation>
    <scope>NUCLEOTIDE SEQUENCE [LARGE SCALE GENOMIC DNA]</scope>
    <source>
        <strain evidence="2">TRM88002</strain>
    </source>
</reference>
<comment type="caution">
    <text evidence="1">The sequence shown here is derived from an EMBL/GenBank/DDBJ whole genome shotgun (WGS) entry which is preliminary data.</text>
</comment>
<evidence type="ECO:0000313" key="2">
    <source>
        <dbReference type="Proteomes" id="UP001523216"/>
    </source>
</evidence>
<gene>
    <name evidence="1" type="ORF">LXN57_11725</name>
</gene>
<protein>
    <submittedName>
        <fullName evidence="1">Uncharacterized protein</fullName>
    </submittedName>
</protein>
<name>A0ABT0XWT9_9ACTN</name>
<organism evidence="1 2">
    <name type="scientific">Paractinoplanes hotanensis</name>
    <dbReference type="NCBI Taxonomy" id="2906497"/>
    <lineage>
        <taxon>Bacteria</taxon>
        <taxon>Bacillati</taxon>
        <taxon>Actinomycetota</taxon>
        <taxon>Actinomycetes</taxon>
        <taxon>Micromonosporales</taxon>
        <taxon>Micromonosporaceae</taxon>
        <taxon>Paractinoplanes</taxon>
    </lineage>
</organism>